<reference evidence="1 2" key="1">
    <citation type="journal article" date="2022" name="G3 (Bethesda)">
        <title>Whole-genome sequence and methylome profiling of the almond [Prunus dulcis (Mill.) D.A. Webb] cultivar 'Nonpareil'.</title>
        <authorList>
            <person name="D'Amico-Willman K.M."/>
            <person name="Ouma W.Z."/>
            <person name="Meulia T."/>
            <person name="Sideli G.M."/>
            <person name="Gradziel T.M."/>
            <person name="Fresnedo-Ramirez J."/>
        </authorList>
    </citation>
    <scope>NUCLEOTIDE SEQUENCE [LARGE SCALE GENOMIC DNA]</scope>
    <source>
        <strain evidence="1">Clone GOH B32 T37-40</strain>
    </source>
</reference>
<keyword evidence="2" id="KW-1185">Reference proteome</keyword>
<dbReference type="Proteomes" id="UP001054821">
    <property type="component" value="Chromosome 7"/>
</dbReference>
<proteinExistence type="predicted"/>
<dbReference type="EMBL" id="JAJFAZ020000007">
    <property type="protein sequence ID" value="KAI5321007.1"/>
    <property type="molecule type" value="Genomic_DNA"/>
</dbReference>
<evidence type="ECO:0000313" key="1">
    <source>
        <dbReference type="EMBL" id="KAI5321007.1"/>
    </source>
</evidence>
<evidence type="ECO:0000313" key="2">
    <source>
        <dbReference type="Proteomes" id="UP001054821"/>
    </source>
</evidence>
<name>A0AAD4YSQ4_PRUDU</name>
<organism evidence="1 2">
    <name type="scientific">Prunus dulcis</name>
    <name type="common">Almond</name>
    <name type="synonym">Amygdalus dulcis</name>
    <dbReference type="NCBI Taxonomy" id="3755"/>
    <lineage>
        <taxon>Eukaryota</taxon>
        <taxon>Viridiplantae</taxon>
        <taxon>Streptophyta</taxon>
        <taxon>Embryophyta</taxon>
        <taxon>Tracheophyta</taxon>
        <taxon>Spermatophyta</taxon>
        <taxon>Magnoliopsida</taxon>
        <taxon>eudicotyledons</taxon>
        <taxon>Gunneridae</taxon>
        <taxon>Pentapetalae</taxon>
        <taxon>rosids</taxon>
        <taxon>fabids</taxon>
        <taxon>Rosales</taxon>
        <taxon>Rosaceae</taxon>
        <taxon>Amygdaloideae</taxon>
        <taxon>Amygdaleae</taxon>
        <taxon>Prunus</taxon>
    </lineage>
</organism>
<gene>
    <name evidence="1" type="ORF">L3X38_040715</name>
</gene>
<dbReference type="AlphaFoldDB" id="A0AAD4YSQ4"/>
<comment type="caution">
    <text evidence="1">The sequence shown here is derived from an EMBL/GenBank/DDBJ whole genome shotgun (WGS) entry which is preliminary data.</text>
</comment>
<accession>A0AAD4YSQ4</accession>
<sequence length="100" mass="11303">MSLRHRCVPSTFIASNDRFSPSPQKLHDQPTSFLHHRHHTPLFLATPVPLEPPYLPLRFPAGPSLDQPAWSPESATEQEFGQQPKQYLEEVAFFATSSPP</sequence>
<protein>
    <submittedName>
        <fullName evidence="1">Uncharacterized protein</fullName>
    </submittedName>
</protein>